<protein>
    <submittedName>
        <fullName evidence="1">Uncharacterized protein</fullName>
    </submittedName>
</protein>
<proteinExistence type="predicted"/>
<dbReference type="AlphaFoldDB" id="A0A420H917"/>
<reference evidence="1 2" key="1">
    <citation type="journal article" date="2018" name="BMC Genomics">
        <title>Comparative genome analyses reveal sequence features reflecting distinct modes of host-adaptation between dicot and monocot powdery mildew.</title>
        <authorList>
            <person name="Wu Y."/>
            <person name="Ma X."/>
            <person name="Pan Z."/>
            <person name="Kale S.D."/>
            <person name="Song Y."/>
            <person name="King H."/>
            <person name="Zhang Q."/>
            <person name="Presley C."/>
            <person name="Deng X."/>
            <person name="Wei C.I."/>
            <person name="Xiao S."/>
        </authorList>
    </citation>
    <scope>NUCLEOTIDE SEQUENCE [LARGE SCALE GENOMIC DNA]</scope>
    <source>
        <strain evidence="1">UCSC1</strain>
    </source>
</reference>
<feature type="non-terminal residue" evidence="1">
    <location>
        <position position="77"/>
    </location>
</feature>
<organism evidence="1 2">
    <name type="scientific">Golovinomyces cichoracearum</name>
    <dbReference type="NCBI Taxonomy" id="62708"/>
    <lineage>
        <taxon>Eukaryota</taxon>
        <taxon>Fungi</taxon>
        <taxon>Dikarya</taxon>
        <taxon>Ascomycota</taxon>
        <taxon>Pezizomycotina</taxon>
        <taxon>Leotiomycetes</taxon>
        <taxon>Erysiphales</taxon>
        <taxon>Erysiphaceae</taxon>
        <taxon>Golovinomyces</taxon>
    </lineage>
</organism>
<dbReference type="Proteomes" id="UP000285405">
    <property type="component" value="Unassembled WGS sequence"/>
</dbReference>
<dbReference type="EMBL" id="MCBR01021669">
    <property type="protein sequence ID" value="RKF53927.1"/>
    <property type="molecule type" value="Genomic_DNA"/>
</dbReference>
<gene>
    <name evidence="1" type="ORF">GcC1_216031</name>
</gene>
<sequence>MHDAALPLKNRAIIPHPFLNTFSLRSSDNKGYMPISGSSSYCRQNQLFTFLWPREETEPQEKMGTKYLNRSTMISPN</sequence>
<name>A0A420H917_9PEZI</name>
<evidence type="ECO:0000313" key="1">
    <source>
        <dbReference type="EMBL" id="RKF53927.1"/>
    </source>
</evidence>
<comment type="caution">
    <text evidence="1">The sequence shown here is derived from an EMBL/GenBank/DDBJ whole genome shotgun (WGS) entry which is preliminary data.</text>
</comment>
<evidence type="ECO:0000313" key="2">
    <source>
        <dbReference type="Proteomes" id="UP000285405"/>
    </source>
</evidence>
<accession>A0A420H917</accession>